<comment type="cofactor">
    <cofactor evidence="1">
        <name>Zn(2+)</name>
        <dbReference type="ChEBI" id="CHEBI:29105"/>
    </cofactor>
</comment>
<dbReference type="NCBIfam" id="NF033823">
    <property type="entry name" value="archmetzin"/>
    <property type="match status" value="1"/>
</dbReference>
<dbReference type="EMBL" id="DTGT01000390">
    <property type="protein sequence ID" value="HGH61992.1"/>
    <property type="molecule type" value="Genomic_DNA"/>
</dbReference>
<evidence type="ECO:0000256" key="6">
    <source>
        <dbReference type="ARBA" id="ARBA00023049"/>
    </source>
</evidence>
<dbReference type="PANTHER" id="PTHR15910:SF1">
    <property type="entry name" value="ARCHAEMETZINCIN-2"/>
    <property type="match status" value="1"/>
</dbReference>
<evidence type="ECO:0000256" key="4">
    <source>
        <dbReference type="ARBA" id="ARBA00022801"/>
    </source>
</evidence>
<keyword evidence="5" id="KW-0862">Zinc</keyword>
<dbReference type="SUPFAM" id="SSF55486">
    <property type="entry name" value="Metalloproteases ('zincins'), catalytic domain"/>
    <property type="match status" value="1"/>
</dbReference>
<evidence type="ECO:0000256" key="3">
    <source>
        <dbReference type="ARBA" id="ARBA00022723"/>
    </source>
</evidence>
<evidence type="ECO:0000313" key="7">
    <source>
        <dbReference type="EMBL" id="HGH61992.1"/>
    </source>
</evidence>
<organism evidence="7">
    <name type="scientific">Desulfomonile tiedjei</name>
    <dbReference type="NCBI Taxonomy" id="2358"/>
    <lineage>
        <taxon>Bacteria</taxon>
        <taxon>Pseudomonadati</taxon>
        <taxon>Thermodesulfobacteriota</taxon>
        <taxon>Desulfomonilia</taxon>
        <taxon>Desulfomonilales</taxon>
        <taxon>Desulfomonilaceae</taxon>
        <taxon>Desulfomonile</taxon>
    </lineage>
</organism>
<accession>A0A7C4EVG0</accession>
<comment type="caution">
    <text evidence="7">The sequence shown here is derived from an EMBL/GenBank/DDBJ whole genome shotgun (WGS) entry which is preliminary data.</text>
</comment>
<sequence length="206" mass="22917">MNVAANRSDHGPAKEGLIAVIPLGRVGEDVLRVVADSLQGILRLPVDLLEPEPLPPEAFMELRNQYNAMTIIKHLSNNRPGKTMKILGVTTKDLCNPILTYVFGEAYMNGAAAVLSCYRLHRGRESEFAPREVFLERVVKVALHEIGHTFNLPHCHSGRCVMRASNTLAELDDKLNYLCDYCEMFLSEAVRDMLEREKGGAPQDAS</sequence>
<dbReference type="PIRSF" id="PIRSF005785">
    <property type="entry name" value="Zn-prot_arch"/>
    <property type="match status" value="1"/>
</dbReference>
<dbReference type="GO" id="GO:0008237">
    <property type="term" value="F:metallopeptidase activity"/>
    <property type="evidence" value="ECO:0007669"/>
    <property type="project" value="UniProtKB-KW"/>
</dbReference>
<evidence type="ECO:0000256" key="5">
    <source>
        <dbReference type="ARBA" id="ARBA00022833"/>
    </source>
</evidence>
<dbReference type="InterPro" id="IPR012091">
    <property type="entry name" value="Pept_M54_archaemetzncn_arc/bac"/>
</dbReference>
<keyword evidence="6" id="KW-0482">Metalloprotease</keyword>
<dbReference type="InterPro" id="IPR024079">
    <property type="entry name" value="MetalloPept_cat_dom_sf"/>
</dbReference>
<dbReference type="Gene3D" id="3.40.390.10">
    <property type="entry name" value="Collagenase (Catalytic Domain)"/>
    <property type="match status" value="1"/>
</dbReference>
<name>A0A7C4EVG0_9BACT</name>
<dbReference type="PANTHER" id="PTHR15910">
    <property type="entry name" value="ARCHAEMETZINCIN"/>
    <property type="match status" value="1"/>
</dbReference>
<keyword evidence="3" id="KW-0479">Metal-binding</keyword>
<dbReference type="GO" id="GO:0008270">
    <property type="term" value="F:zinc ion binding"/>
    <property type="evidence" value="ECO:0007669"/>
    <property type="project" value="InterPro"/>
</dbReference>
<reference evidence="7" key="1">
    <citation type="journal article" date="2020" name="mSystems">
        <title>Genome- and Community-Level Interaction Insights into Carbon Utilization and Element Cycling Functions of Hydrothermarchaeota in Hydrothermal Sediment.</title>
        <authorList>
            <person name="Zhou Z."/>
            <person name="Liu Y."/>
            <person name="Xu W."/>
            <person name="Pan J."/>
            <person name="Luo Z.H."/>
            <person name="Li M."/>
        </authorList>
    </citation>
    <scope>NUCLEOTIDE SEQUENCE [LARGE SCALE GENOMIC DNA]</scope>
    <source>
        <strain evidence="7">SpSt-769</strain>
    </source>
</reference>
<protein>
    <submittedName>
        <fullName evidence="7">Zinc metallopeptidase</fullName>
    </submittedName>
</protein>
<dbReference type="InterPro" id="IPR012962">
    <property type="entry name" value="Pept_M54_archaemetzincn"/>
</dbReference>
<gene>
    <name evidence="7" type="ORF">ENV54_11930</name>
</gene>
<keyword evidence="2" id="KW-0645">Protease</keyword>
<evidence type="ECO:0000256" key="2">
    <source>
        <dbReference type="ARBA" id="ARBA00022670"/>
    </source>
</evidence>
<dbReference type="CDD" id="cd11375">
    <property type="entry name" value="Peptidase_M54"/>
    <property type="match status" value="1"/>
</dbReference>
<dbReference type="GO" id="GO:0006508">
    <property type="term" value="P:proteolysis"/>
    <property type="evidence" value="ECO:0007669"/>
    <property type="project" value="UniProtKB-KW"/>
</dbReference>
<proteinExistence type="predicted"/>
<dbReference type="AlphaFoldDB" id="A0A7C4EVG0"/>
<keyword evidence="4" id="KW-0378">Hydrolase</keyword>
<dbReference type="Pfam" id="PF07998">
    <property type="entry name" value="Peptidase_M54"/>
    <property type="match status" value="1"/>
</dbReference>
<evidence type="ECO:0000256" key="1">
    <source>
        <dbReference type="ARBA" id="ARBA00001947"/>
    </source>
</evidence>